<dbReference type="AlphaFoldDB" id="A0A8H4W758"/>
<dbReference type="InterPro" id="IPR053206">
    <property type="entry name" value="Dimeric_xanthone_biosynth"/>
</dbReference>
<dbReference type="Pfam" id="PF01814">
    <property type="entry name" value="Hemerythrin"/>
    <property type="match status" value="1"/>
</dbReference>
<dbReference type="CDD" id="cd12108">
    <property type="entry name" value="Hr-like"/>
    <property type="match status" value="1"/>
</dbReference>
<name>A0A8H4W758_9HELO</name>
<dbReference type="Proteomes" id="UP000566819">
    <property type="component" value="Unassembled WGS sequence"/>
</dbReference>
<dbReference type="PANTHER" id="PTHR38048:SF2">
    <property type="entry name" value="HEMERYTHRIN-LIKE DOMAIN-CONTAINING PROTEIN"/>
    <property type="match status" value="1"/>
</dbReference>
<keyword evidence="3" id="KW-1185">Reference proteome</keyword>
<protein>
    <recommendedName>
        <fullName evidence="1">Hemerythrin-like domain-containing protein</fullName>
    </recommendedName>
</protein>
<dbReference type="EMBL" id="JAAMPI010000068">
    <property type="protein sequence ID" value="KAF4636387.1"/>
    <property type="molecule type" value="Genomic_DNA"/>
</dbReference>
<gene>
    <name evidence="2" type="ORF">G7Y89_g1696</name>
</gene>
<organism evidence="2 3">
    <name type="scientific">Cudoniella acicularis</name>
    <dbReference type="NCBI Taxonomy" id="354080"/>
    <lineage>
        <taxon>Eukaryota</taxon>
        <taxon>Fungi</taxon>
        <taxon>Dikarya</taxon>
        <taxon>Ascomycota</taxon>
        <taxon>Pezizomycotina</taxon>
        <taxon>Leotiomycetes</taxon>
        <taxon>Helotiales</taxon>
        <taxon>Tricladiaceae</taxon>
        <taxon>Cudoniella</taxon>
    </lineage>
</organism>
<evidence type="ECO:0000313" key="3">
    <source>
        <dbReference type="Proteomes" id="UP000566819"/>
    </source>
</evidence>
<accession>A0A8H4W758</accession>
<comment type="caution">
    <text evidence="2">The sequence shown here is derived from an EMBL/GenBank/DDBJ whole genome shotgun (WGS) entry which is preliminary data.</text>
</comment>
<reference evidence="2 3" key="1">
    <citation type="submission" date="2020-03" db="EMBL/GenBank/DDBJ databases">
        <title>Draft Genome Sequence of Cudoniella acicularis.</title>
        <authorList>
            <person name="Buettner E."/>
            <person name="Kellner H."/>
        </authorList>
    </citation>
    <scope>NUCLEOTIDE SEQUENCE [LARGE SCALE GENOMIC DNA]</scope>
    <source>
        <strain evidence="2 3">DSM 108380</strain>
    </source>
</reference>
<evidence type="ECO:0000313" key="2">
    <source>
        <dbReference type="EMBL" id="KAF4636387.1"/>
    </source>
</evidence>
<dbReference type="OrthoDB" id="58416at2759"/>
<evidence type="ECO:0000259" key="1">
    <source>
        <dbReference type="Pfam" id="PF01814"/>
    </source>
</evidence>
<sequence length="208" mass="24007">MGQKPTKITKQWADNPFKILETPRKRLGITDPKKASGAVNAATEMALVHNFFVRILNCIYLQALNVKLDKDIADFTIFMYSFCLAIHEHHDNEEKLFFPWLEDYIGTKNYMEKSVEQHHAFAPGMKKFEDYVNALREGKEEFDGAKIRALIDAFAPILTQHLQEEVEAFVELEKMGDKINWKSWNKRVSDHAVKTAEKARTCISPGHH</sequence>
<dbReference type="Gene3D" id="1.20.120.520">
    <property type="entry name" value="nmb1532 protein domain like"/>
    <property type="match status" value="1"/>
</dbReference>
<proteinExistence type="predicted"/>
<dbReference type="PANTHER" id="PTHR38048">
    <property type="entry name" value="EXPRESSED PROTEIN"/>
    <property type="match status" value="1"/>
</dbReference>
<feature type="domain" description="Hemerythrin-like" evidence="1">
    <location>
        <begin position="44"/>
        <end position="167"/>
    </location>
</feature>
<dbReference type="InterPro" id="IPR012312">
    <property type="entry name" value="Hemerythrin-like"/>
</dbReference>